<sequence length="57" mass="5906">MPVPAAPPTALVFGSSRQPGSSAETVFTNKEAFYLTPLSGLVIHEQHDGPGGPAGWE</sequence>
<evidence type="ECO:0000313" key="2">
    <source>
        <dbReference type="Proteomes" id="UP001500567"/>
    </source>
</evidence>
<gene>
    <name evidence="1" type="ORF">GCM10022408_02990</name>
</gene>
<keyword evidence="2" id="KW-1185">Reference proteome</keyword>
<dbReference type="Proteomes" id="UP001500567">
    <property type="component" value="Unassembled WGS sequence"/>
</dbReference>
<comment type="caution">
    <text evidence="1">The sequence shown here is derived from an EMBL/GenBank/DDBJ whole genome shotgun (WGS) entry which is preliminary data.</text>
</comment>
<name>A0ABP7RD98_9BACT</name>
<proteinExistence type="predicted"/>
<dbReference type="EMBL" id="BAABDJ010000002">
    <property type="protein sequence ID" value="GAA3995825.1"/>
    <property type="molecule type" value="Genomic_DNA"/>
</dbReference>
<reference evidence="2" key="1">
    <citation type="journal article" date="2019" name="Int. J. Syst. Evol. Microbiol.">
        <title>The Global Catalogue of Microorganisms (GCM) 10K type strain sequencing project: providing services to taxonomists for standard genome sequencing and annotation.</title>
        <authorList>
            <consortium name="The Broad Institute Genomics Platform"/>
            <consortium name="The Broad Institute Genome Sequencing Center for Infectious Disease"/>
            <person name="Wu L."/>
            <person name="Ma J."/>
        </authorList>
    </citation>
    <scope>NUCLEOTIDE SEQUENCE [LARGE SCALE GENOMIC DNA]</scope>
    <source>
        <strain evidence="2">JCM 17224</strain>
    </source>
</reference>
<evidence type="ECO:0000313" key="1">
    <source>
        <dbReference type="EMBL" id="GAA3995825.1"/>
    </source>
</evidence>
<protein>
    <submittedName>
        <fullName evidence="1">Uncharacterized protein</fullName>
    </submittedName>
</protein>
<accession>A0ABP7RD98</accession>
<organism evidence="1 2">
    <name type="scientific">Hymenobacter fastidiosus</name>
    <dbReference type="NCBI Taxonomy" id="486264"/>
    <lineage>
        <taxon>Bacteria</taxon>
        <taxon>Pseudomonadati</taxon>
        <taxon>Bacteroidota</taxon>
        <taxon>Cytophagia</taxon>
        <taxon>Cytophagales</taxon>
        <taxon>Hymenobacteraceae</taxon>
        <taxon>Hymenobacter</taxon>
    </lineage>
</organism>